<keyword evidence="1" id="KW-0812">Transmembrane</keyword>
<name>X0TD46_9ZZZZ</name>
<keyword evidence="1" id="KW-1133">Transmembrane helix</keyword>
<keyword evidence="1" id="KW-0472">Membrane</keyword>
<proteinExistence type="predicted"/>
<dbReference type="AlphaFoldDB" id="X0TD46"/>
<feature type="transmembrane region" description="Helical" evidence="1">
    <location>
        <begin position="39"/>
        <end position="56"/>
    </location>
</feature>
<dbReference type="EMBL" id="BARS01005471">
    <property type="protein sequence ID" value="GAF73955.1"/>
    <property type="molecule type" value="Genomic_DNA"/>
</dbReference>
<comment type="caution">
    <text evidence="2">The sequence shown here is derived from an EMBL/GenBank/DDBJ whole genome shotgun (WGS) entry which is preliminary data.</text>
</comment>
<sequence length="78" mass="8888">MLNVLKNALIYTGIYFIITTIVFWTIFFVHVAILVFWKPFIAVFAILVLVFTFDYLKARNTFTSADAMFAKIKAAATA</sequence>
<evidence type="ECO:0000256" key="1">
    <source>
        <dbReference type="SAM" id="Phobius"/>
    </source>
</evidence>
<feature type="transmembrane region" description="Helical" evidence="1">
    <location>
        <begin position="12"/>
        <end position="33"/>
    </location>
</feature>
<gene>
    <name evidence="2" type="ORF">S01H1_10737</name>
</gene>
<protein>
    <submittedName>
        <fullName evidence="2">Uncharacterized protein</fullName>
    </submittedName>
</protein>
<reference evidence="2" key="1">
    <citation type="journal article" date="2014" name="Front. Microbiol.">
        <title>High frequency of phylogenetically diverse reductive dehalogenase-homologous genes in deep subseafloor sedimentary metagenomes.</title>
        <authorList>
            <person name="Kawai M."/>
            <person name="Futagami T."/>
            <person name="Toyoda A."/>
            <person name="Takaki Y."/>
            <person name="Nishi S."/>
            <person name="Hori S."/>
            <person name="Arai W."/>
            <person name="Tsubouchi T."/>
            <person name="Morono Y."/>
            <person name="Uchiyama I."/>
            <person name="Ito T."/>
            <person name="Fujiyama A."/>
            <person name="Inagaki F."/>
            <person name="Takami H."/>
        </authorList>
    </citation>
    <scope>NUCLEOTIDE SEQUENCE</scope>
    <source>
        <strain evidence="2">Expedition CK06-06</strain>
    </source>
</reference>
<organism evidence="2">
    <name type="scientific">marine sediment metagenome</name>
    <dbReference type="NCBI Taxonomy" id="412755"/>
    <lineage>
        <taxon>unclassified sequences</taxon>
        <taxon>metagenomes</taxon>
        <taxon>ecological metagenomes</taxon>
    </lineage>
</organism>
<evidence type="ECO:0000313" key="2">
    <source>
        <dbReference type="EMBL" id="GAF73955.1"/>
    </source>
</evidence>
<accession>X0TD46</accession>